<keyword evidence="2" id="KW-1185">Reference proteome</keyword>
<gene>
    <name evidence="1" type="ORF">GCM10010919_32230</name>
</gene>
<dbReference type="SUPFAM" id="SSF103642">
    <property type="entry name" value="Sec-C motif"/>
    <property type="match status" value="1"/>
</dbReference>
<dbReference type="InterPro" id="IPR004027">
    <property type="entry name" value="SEC_C_motif"/>
</dbReference>
<sequence>MKAGRNEPCPCGSGKKYKQCCINATSKQHSDVFDDIAQTVAMNPNLTLEELNLVAQQRMAERNNRPSADFCGLTPTQMANWLYAPLDELEWLTISTPEDISSSPVMRYLTLILDEAMQNNGSFKATSKGNLPAKLVKQAGDLLPEFSISKVNSRLSINDFVGVNEDKFNALHYTRVLAEIAGIIYRRSGCYHIKKAAQNQYEKQGIQAFFLPMLKAAISKYNWGYLDSWENDVDLRTFWVFMLWRLQSHGSIDQLIDDVAKAFPDLLSQLTPDEHFSSIRLLSLLIESRFIERFLQFWGFVVADPRKNFAKEHVLRRASIQPLLMHTFHFTIKDR</sequence>
<evidence type="ECO:0000313" key="1">
    <source>
        <dbReference type="EMBL" id="GHG76950.1"/>
    </source>
</evidence>
<dbReference type="Gene3D" id="3.10.450.50">
    <property type="match status" value="1"/>
</dbReference>
<dbReference type="RefSeq" id="WP_189434066.1">
    <property type="nucleotide sequence ID" value="NZ_BNAO01000010.1"/>
</dbReference>
<proteinExistence type="predicted"/>
<dbReference type="Proteomes" id="UP000659697">
    <property type="component" value="Unassembled WGS sequence"/>
</dbReference>
<reference evidence="2" key="1">
    <citation type="journal article" date="2019" name="Int. J. Syst. Evol. Microbiol.">
        <title>The Global Catalogue of Microorganisms (GCM) 10K type strain sequencing project: providing services to taxonomists for standard genome sequencing and annotation.</title>
        <authorList>
            <consortium name="The Broad Institute Genomics Platform"/>
            <consortium name="The Broad Institute Genome Sequencing Center for Infectious Disease"/>
            <person name="Wu L."/>
            <person name="Ma J."/>
        </authorList>
    </citation>
    <scope>NUCLEOTIDE SEQUENCE [LARGE SCALE GENOMIC DNA]</scope>
    <source>
        <strain evidence="2">CGMCC 1.7003</strain>
    </source>
</reference>
<name>A0ABQ3L4F9_9ALTE</name>
<dbReference type="EMBL" id="BNAO01000010">
    <property type="protein sequence ID" value="GHG76950.1"/>
    <property type="molecule type" value="Genomic_DNA"/>
</dbReference>
<evidence type="ECO:0000313" key="2">
    <source>
        <dbReference type="Proteomes" id="UP000659697"/>
    </source>
</evidence>
<dbReference type="Pfam" id="PF02810">
    <property type="entry name" value="SEC-C"/>
    <property type="match status" value="1"/>
</dbReference>
<protein>
    <recommendedName>
        <fullName evidence="3">SecC motif-containing protein</fullName>
    </recommendedName>
</protein>
<evidence type="ECO:0008006" key="3">
    <source>
        <dbReference type="Google" id="ProtNLM"/>
    </source>
</evidence>
<accession>A0ABQ3L4F9</accession>
<comment type="caution">
    <text evidence="1">The sequence shown here is derived from an EMBL/GenBank/DDBJ whole genome shotgun (WGS) entry which is preliminary data.</text>
</comment>
<organism evidence="1 2">
    <name type="scientific">Alishewanella longhuensis</name>
    <dbReference type="NCBI Taxonomy" id="1091037"/>
    <lineage>
        <taxon>Bacteria</taxon>
        <taxon>Pseudomonadati</taxon>
        <taxon>Pseudomonadota</taxon>
        <taxon>Gammaproteobacteria</taxon>
        <taxon>Alteromonadales</taxon>
        <taxon>Alteromonadaceae</taxon>
        <taxon>Alishewanella</taxon>
    </lineage>
</organism>